<protein>
    <submittedName>
        <fullName evidence="3">FAD-binding oxidoreductase</fullName>
    </submittedName>
</protein>
<name>A0AAW4L561_VIBCL</name>
<organism evidence="3 4">
    <name type="scientific">Vibrio cholerae</name>
    <dbReference type="NCBI Taxonomy" id="666"/>
    <lineage>
        <taxon>Bacteria</taxon>
        <taxon>Pseudomonadati</taxon>
        <taxon>Pseudomonadota</taxon>
        <taxon>Gammaproteobacteria</taxon>
        <taxon>Vibrionales</taxon>
        <taxon>Vibrionaceae</taxon>
        <taxon>Vibrio</taxon>
    </lineage>
</organism>
<dbReference type="Proteomes" id="UP001196338">
    <property type="component" value="Unassembled WGS sequence"/>
</dbReference>
<gene>
    <name evidence="3" type="ORF">KIN13_23140</name>
</gene>
<feature type="domain" description="FAD dependent oxidoreductase" evidence="2">
    <location>
        <begin position="10"/>
        <end position="55"/>
    </location>
</feature>
<sequence>GVTSIEPQLACVGLRPMPADGIPIIGELPGLSGVYVCAMHPGVTLAAIVGRLASEEIMDDRPCPALAACRPQRFFPR</sequence>
<dbReference type="InterPro" id="IPR036188">
    <property type="entry name" value="FAD/NAD-bd_sf"/>
</dbReference>
<dbReference type="AlphaFoldDB" id="A0AAW4L561"/>
<evidence type="ECO:0000259" key="2">
    <source>
        <dbReference type="Pfam" id="PF01266"/>
    </source>
</evidence>
<dbReference type="GO" id="GO:0016491">
    <property type="term" value="F:oxidoreductase activity"/>
    <property type="evidence" value="ECO:0007669"/>
    <property type="project" value="UniProtKB-KW"/>
</dbReference>
<dbReference type="RefSeq" id="WP_213421835.1">
    <property type="nucleotide sequence ID" value="NZ_JAHBND010001206.1"/>
</dbReference>
<accession>A0AAW4L561</accession>
<dbReference type="InterPro" id="IPR006076">
    <property type="entry name" value="FAD-dep_OxRdtase"/>
</dbReference>
<dbReference type="EMBL" id="JAHBND010001206">
    <property type="protein sequence ID" value="MBS7676290.1"/>
    <property type="molecule type" value="Genomic_DNA"/>
</dbReference>
<evidence type="ECO:0000313" key="3">
    <source>
        <dbReference type="EMBL" id="MBS7676290.1"/>
    </source>
</evidence>
<dbReference type="SUPFAM" id="SSF51905">
    <property type="entry name" value="FAD/NAD(P)-binding domain"/>
    <property type="match status" value="1"/>
</dbReference>
<dbReference type="Gene3D" id="3.50.50.60">
    <property type="entry name" value="FAD/NAD(P)-binding domain"/>
    <property type="match status" value="1"/>
</dbReference>
<evidence type="ECO:0000256" key="1">
    <source>
        <dbReference type="ARBA" id="ARBA00023002"/>
    </source>
</evidence>
<dbReference type="Pfam" id="PF01266">
    <property type="entry name" value="DAO"/>
    <property type="match status" value="1"/>
</dbReference>
<reference evidence="3" key="2">
    <citation type="submission" date="2023-08" db="EMBL/GenBank/DDBJ databases">
        <title>Vibrio cholerae Outbreaks in Tanzania Exemplify Founder Flush: Simultaneous Increases in Population Size and Genetic Diversity.</title>
        <authorList>
            <person name="Debes A.K."/>
            <person name="Mohammed A."/>
            <person name="Maseke I."/>
            <person name="Almeida M."/>
            <person name="Li S."/>
            <person name="Matimba H."/>
            <person name="Joachim A."/>
            <person name="Mizinduko M."/>
            <person name="Nyanga S."/>
            <person name="Kelly M."/>
            <person name="Kachwamba Y."/>
            <person name="Schaffer A.M."/>
            <person name="Nyanga A.S."/>
            <person name="Mghamba J."/>
            <person name="Mosha F.S."/>
            <person name="Sack D.A."/>
            <person name="Stine O.C."/>
        </authorList>
    </citation>
    <scope>NUCLEOTIDE SEQUENCE</scope>
    <source>
        <strain evidence="3">TDS0091212</strain>
    </source>
</reference>
<proteinExistence type="predicted"/>
<evidence type="ECO:0000313" key="4">
    <source>
        <dbReference type="Proteomes" id="UP001196338"/>
    </source>
</evidence>
<feature type="non-terminal residue" evidence="3">
    <location>
        <position position="1"/>
    </location>
</feature>
<reference evidence="3" key="1">
    <citation type="submission" date="2021-05" db="EMBL/GenBank/DDBJ databases">
        <authorList>
            <person name="Stine C."/>
        </authorList>
    </citation>
    <scope>NUCLEOTIDE SEQUENCE</scope>
    <source>
        <strain evidence="3">TDS0091212</strain>
    </source>
</reference>
<comment type="caution">
    <text evidence="3">The sequence shown here is derived from an EMBL/GenBank/DDBJ whole genome shotgun (WGS) entry which is preliminary data.</text>
</comment>
<keyword evidence="1" id="KW-0560">Oxidoreductase</keyword>